<evidence type="ECO:0000313" key="4">
    <source>
        <dbReference type="Proteomes" id="UP000298049"/>
    </source>
</evidence>
<evidence type="ECO:0000313" key="3">
    <source>
        <dbReference type="EMBL" id="QCF27745.1"/>
    </source>
</evidence>
<dbReference type="SUPFAM" id="SSF103481">
    <property type="entry name" value="Multidrug resistance efflux transporter EmrE"/>
    <property type="match status" value="2"/>
</dbReference>
<sequence>MSRRAQGFLLTALGVLFISPDGLLVKITEVDGLVVLFWRGLLLAIAFFVISLARYGRKLPAVYRRCGWQGWFCATAFAFSTLGFVLGMKHTAAGNVLVILNTAPVIAAIIARVVWHERLPARTWAVILVCVGGATLMAWSEMGQSNPFGLVMALVAATAFAANLNVARSRPSADMSVMLTFGAAMLAVAAAIMGGAQWPAWPDFGYLLLLCLFFLPIACTLIQVGPQYLPAAEVSLMLLLETIIGSFLVWLFLNEIPSSLSFVGGGLILGALALNGVYEMHLGRRRRFRVPPPV</sequence>
<reference evidence="3 4" key="1">
    <citation type="submission" date="2018-07" db="EMBL/GenBank/DDBJ databases">
        <title>Marsedoiliclastica nanhaica gen. nov. sp. nov., a novel marine hydrocarbonoclastic bacterium isolated from an in-situ enriched hydrocarbon-degrading consortium in deep-sea sediment.</title>
        <authorList>
            <person name="Dong C."/>
            <person name="Ma T."/>
            <person name="Liu R."/>
            <person name="Shao Z."/>
        </authorList>
    </citation>
    <scope>NUCLEOTIDE SEQUENCE [LARGE SCALE GENOMIC DNA]</scope>
    <source>
        <strain evidence="4">soil36-7</strain>
    </source>
</reference>
<name>A0A4P7XLE1_9ALTE</name>
<feature type="transmembrane region" description="Helical" evidence="1">
    <location>
        <begin position="234"/>
        <end position="253"/>
    </location>
</feature>
<feature type="transmembrane region" description="Helical" evidence="1">
    <location>
        <begin position="68"/>
        <end position="86"/>
    </location>
</feature>
<keyword evidence="4" id="KW-1185">Reference proteome</keyword>
<accession>A0A4P7XLE1</accession>
<evidence type="ECO:0000256" key="1">
    <source>
        <dbReference type="SAM" id="Phobius"/>
    </source>
</evidence>
<proteinExistence type="predicted"/>
<feature type="domain" description="EamA" evidence="2">
    <location>
        <begin position="7"/>
        <end position="138"/>
    </location>
</feature>
<dbReference type="InterPro" id="IPR000620">
    <property type="entry name" value="EamA_dom"/>
</dbReference>
<feature type="transmembrane region" description="Helical" evidence="1">
    <location>
        <begin position="36"/>
        <end position="56"/>
    </location>
</feature>
<organism evidence="3 4">
    <name type="scientific">Hydrocarboniclastica marina</name>
    <dbReference type="NCBI Taxonomy" id="2259620"/>
    <lineage>
        <taxon>Bacteria</taxon>
        <taxon>Pseudomonadati</taxon>
        <taxon>Pseudomonadota</taxon>
        <taxon>Gammaproteobacteria</taxon>
        <taxon>Alteromonadales</taxon>
        <taxon>Alteromonadaceae</taxon>
        <taxon>Hydrocarboniclastica</taxon>
    </lineage>
</organism>
<feature type="transmembrane region" description="Helical" evidence="1">
    <location>
        <begin position="204"/>
        <end position="222"/>
    </location>
</feature>
<dbReference type="Pfam" id="PF00892">
    <property type="entry name" value="EamA"/>
    <property type="match status" value="2"/>
</dbReference>
<dbReference type="PANTHER" id="PTHR22911">
    <property type="entry name" value="ACYL-MALONYL CONDENSING ENZYME-RELATED"/>
    <property type="match status" value="1"/>
</dbReference>
<feature type="transmembrane region" description="Helical" evidence="1">
    <location>
        <begin position="148"/>
        <end position="166"/>
    </location>
</feature>
<dbReference type="InterPro" id="IPR037185">
    <property type="entry name" value="EmrE-like"/>
</dbReference>
<dbReference type="EMBL" id="CP031093">
    <property type="protein sequence ID" value="QCF27745.1"/>
    <property type="molecule type" value="Genomic_DNA"/>
</dbReference>
<dbReference type="AlphaFoldDB" id="A0A4P7XLE1"/>
<evidence type="ECO:0000259" key="2">
    <source>
        <dbReference type="Pfam" id="PF00892"/>
    </source>
</evidence>
<feature type="transmembrane region" description="Helical" evidence="1">
    <location>
        <begin position="123"/>
        <end position="142"/>
    </location>
</feature>
<gene>
    <name evidence="3" type="ORF">soil367_00685</name>
</gene>
<keyword evidence="1" id="KW-1133">Transmembrane helix</keyword>
<dbReference type="Gene3D" id="1.10.3730.20">
    <property type="match status" value="1"/>
</dbReference>
<dbReference type="GO" id="GO:0016020">
    <property type="term" value="C:membrane"/>
    <property type="evidence" value="ECO:0007669"/>
    <property type="project" value="InterPro"/>
</dbReference>
<dbReference type="Proteomes" id="UP000298049">
    <property type="component" value="Chromosome"/>
</dbReference>
<dbReference type="KEGG" id="hmi:soil367_00685"/>
<protein>
    <submittedName>
        <fullName evidence="3">DMT family transporter</fullName>
    </submittedName>
</protein>
<feature type="transmembrane region" description="Helical" evidence="1">
    <location>
        <begin position="92"/>
        <end position="111"/>
    </location>
</feature>
<feature type="domain" description="EamA" evidence="2">
    <location>
        <begin position="148"/>
        <end position="274"/>
    </location>
</feature>
<feature type="transmembrane region" description="Helical" evidence="1">
    <location>
        <begin position="178"/>
        <end position="198"/>
    </location>
</feature>
<feature type="transmembrane region" description="Helical" evidence="1">
    <location>
        <begin position="259"/>
        <end position="278"/>
    </location>
</feature>
<keyword evidence="1" id="KW-0472">Membrane</keyword>
<keyword evidence="1" id="KW-0812">Transmembrane</keyword>
<dbReference type="OrthoDB" id="5192439at2"/>